<comment type="subunit">
    <text evidence="2">The accessory proteins ExbB and ExbD seem to form a complex with TonB.</text>
</comment>
<organism evidence="16 17">
    <name type="scientific">Vespertiliibacter pulmonis</name>
    <dbReference type="NCBI Taxonomy" id="1443036"/>
    <lineage>
        <taxon>Bacteria</taxon>
        <taxon>Pseudomonadati</taxon>
        <taxon>Pseudomonadota</taxon>
        <taxon>Gammaproteobacteria</taxon>
        <taxon>Pasteurellales</taxon>
        <taxon>Pasteurellaceae</taxon>
        <taxon>Vespertiliibacter</taxon>
    </lineage>
</organism>
<evidence type="ECO:0000256" key="11">
    <source>
        <dbReference type="ARBA" id="ARBA00024816"/>
    </source>
</evidence>
<keyword evidence="9 14" id="KW-1133">Transmembrane helix</keyword>
<keyword evidence="17" id="KW-1185">Reference proteome</keyword>
<protein>
    <recommendedName>
        <fullName evidence="3">Biopolymer transport protein ExbB</fullName>
    </recommendedName>
</protein>
<dbReference type="GO" id="GO:0017038">
    <property type="term" value="P:protein import"/>
    <property type="evidence" value="ECO:0007669"/>
    <property type="project" value="TreeGrafter"/>
</dbReference>
<comment type="caution">
    <text evidence="16">The sequence shown here is derived from an EMBL/GenBank/DDBJ whole genome shotgun (WGS) entry which is preliminary data.</text>
</comment>
<evidence type="ECO:0000256" key="8">
    <source>
        <dbReference type="ARBA" id="ARBA00022927"/>
    </source>
</evidence>
<evidence type="ECO:0000256" key="4">
    <source>
        <dbReference type="ARBA" id="ARBA00022448"/>
    </source>
</evidence>
<evidence type="ECO:0000256" key="14">
    <source>
        <dbReference type="SAM" id="Phobius"/>
    </source>
</evidence>
<dbReference type="NCBIfam" id="TIGR02797">
    <property type="entry name" value="exbB"/>
    <property type="match status" value="1"/>
</dbReference>
<dbReference type="InterPro" id="IPR050790">
    <property type="entry name" value="ExbB/TolQ_transport"/>
</dbReference>
<feature type="transmembrane region" description="Helical" evidence="14">
    <location>
        <begin position="156"/>
        <end position="181"/>
    </location>
</feature>
<reference evidence="16 17" key="1">
    <citation type="submission" date="2018-11" db="EMBL/GenBank/DDBJ databases">
        <title>Genomic Encyclopedia of Type Strains, Phase IV (KMG-IV): sequencing the most valuable type-strain genomes for metagenomic binning, comparative biology and taxonomic classification.</title>
        <authorList>
            <person name="Goeker M."/>
        </authorList>
    </citation>
    <scope>NUCLEOTIDE SEQUENCE [LARGE SCALE GENOMIC DNA]</scope>
    <source>
        <strain evidence="16 17">DSM 27238</strain>
    </source>
</reference>
<accession>A0A3N4VRV3</accession>
<comment type="subcellular location">
    <subcellularLocation>
        <location evidence="1">Cell inner membrane</location>
        <topology evidence="1">Multi-pass membrane protein</topology>
    </subcellularLocation>
    <subcellularLocation>
        <location evidence="12">Membrane</location>
        <topology evidence="12">Multi-pass membrane protein</topology>
    </subcellularLocation>
</comment>
<evidence type="ECO:0000256" key="6">
    <source>
        <dbReference type="ARBA" id="ARBA00022519"/>
    </source>
</evidence>
<keyword evidence="8 12" id="KW-0653">Protein transport</keyword>
<feature type="domain" description="MotA/TolQ/ExbB proton channel" evidence="15">
    <location>
        <begin position="131"/>
        <end position="230"/>
    </location>
</feature>
<evidence type="ECO:0000256" key="10">
    <source>
        <dbReference type="ARBA" id="ARBA00023136"/>
    </source>
</evidence>
<evidence type="ECO:0000256" key="9">
    <source>
        <dbReference type="ARBA" id="ARBA00022989"/>
    </source>
</evidence>
<evidence type="ECO:0000313" key="17">
    <source>
        <dbReference type="Proteomes" id="UP000281691"/>
    </source>
</evidence>
<evidence type="ECO:0000256" key="3">
    <source>
        <dbReference type="ARBA" id="ARBA00022093"/>
    </source>
</evidence>
<comment type="similarity">
    <text evidence="12">Belongs to the exbB/tolQ family.</text>
</comment>
<dbReference type="EMBL" id="RKQP01000005">
    <property type="protein sequence ID" value="RPE82639.1"/>
    <property type="molecule type" value="Genomic_DNA"/>
</dbReference>
<keyword evidence="13" id="KW-0175">Coiled coil</keyword>
<dbReference type="InterPro" id="IPR014164">
    <property type="entry name" value="TonB_ExbB_1"/>
</dbReference>
<evidence type="ECO:0000256" key="13">
    <source>
        <dbReference type="SAM" id="Coils"/>
    </source>
</evidence>
<dbReference type="AlphaFoldDB" id="A0A3N4VRV3"/>
<keyword evidence="5" id="KW-1003">Cell membrane</keyword>
<proteinExistence type="inferred from homology"/>
<comment type="function">
    <text evidence="11">Involved in the TonB-dependent energy-dependent transport of various receptor-bound substrates. Protects ExbD from proteolytic degradation and functionally stabilizes TonB.</text>
</comment>
<dbReference type="Pfam" id="PF01618">
    <property type="entry name" value="MotA_ExbB"/>
    <property type="match status" value="1"/>
</dbReference>
<dbReference type="InterPro" id="IPR002898">
    <property type="entry name" value="MotA_ExbB_proton_chnl"/>
</dbReference>
<gene>
    <name evidence="16" type="ORF">EDC46_1577</name>
</gene>
<keyword evidence="7 14" id="KW-0812">Transmembrane</keyword>
<dbReference type="PANTHER" id="PTHR30625:SF16">
    <property type="entry name" value="BIOPOLYMER TRANSPORT PROTEIN EXBB"/>
    <property type="match status" value="1"/>
</dbReference>
<evidence type="ECO:0000256" key="7">
    <source>
        <dbReference type="ARBA" id="ARBA00022692"/>
    </source>
</evidence>
<evidence type="ECO:0000313" key="16">
    <source>
        <dbReference type="EMBL" id="RPE82639.1"/>
    </source>
</evidence>
<name>A0A3N4VRV3_9PAST</name>
<evidence type="ECO:0000256" key="12">
    <source>
        <dbReference type="RuleBase" id="RU004057"/>
    </source>
</evidence>
<feature type="coiled-coil region" evidence="13">
    <location>
        <begin position="74"/>
        <end position="101"/>
    </location>
</feature>
<dbReference type="OrthoDB" id="9805133at2"/>
<dbReference type="GO" id="GO:0005886">
    <property type="term" value="C:plasma membrane"/>
    <property type="evidence" value="ECO:0007669"/>
    <property type="project" value="UniProtKB-SubCell"/>
</dbReference>
<evidence type="ECO:0000256" key="5">
    <source>
        <dbReference type="ARBA" id="ARBA00022475"/>
    </source>
</evidence>
<dbReference type="PANTHER" id="PTHR30625">
    <property type="entry name" value="PROTEIN TOLQ"/>
    <property type="match status" value="1"/>
</dbReference>
<dbReference type="RefSeq" id="WP_124211702.1">
    <property type="nucleotide sequence ID" value="NZ_CP016615.1"/>
</dbReference>
<evidence type="ECO:0000259" key="15">
    <source>
        <dbReference type="Pfam" id="PF01618"/>
    </source>
</evidence>
<feature type="transmembrane region" description="Helical" evidence="14">
    <location>
        <begin position="201"/>
        <end position="223"/>
    </location>
</feature>
<dbReference type="Proteomes" id="UP000281691">
    <property type="component" value="Unassembled WGS sequence"/>
</dbReference>
<feature type="transmembrane region" description="Helical" evidence="14">
    <location>
        <begin position="230"/>
        <end position="248"/>
    </location>
</feature>
<sequence length="263" mass="29483">MSFFTRQVIFVVLAIFSLNLYAEVPESVSGGVVESLQEMTIQAMYQNAHPVVKGVLVILLLCSVITWTIFVFKIVQFRRGIHQLNKEQKQLQQQSSLAELNNSSSVFAKNSITLSLFSEVRDEMERSQQQCDEAFTDRVDYRLERQIQHWVYRIRYGIGVLATIGSVAPFIGLFGTVWGIMNSFIGIVNAKSTNLAVVAPGIAEALFATALGLVAAIPAVMMYNYFTRYVSYYGTLVGNLVAMLRLMVKRDISLNRLSTKGEK</sequence>
<evidence type="ECO:0000256" key="2">
    <source>
        <dbReference type="ARBA" id="ARBA00011471"/>
    </source>
</evidence>
<evidence type="ECO:0000256" key="1">
    <source>
        <dbReference type="ARBA" id="ARBA00004429"/>
    </source>
</evidence>
<feature type="transmembrane region" description="Helical" evidence="14">
    <location>
        <begin position="54"/>
        <end position="75"/>
    </location>
</feature>
<keyword evidence="4 12" id="KW-0813">Transport</keyword>
<dbReference type="GO" id="GO:0022857">
    <property type="term" value="F:transmembrane transporter activity"/>
    <property type="evidence" value="ECO:0007669"/>
    <property type="project" value="InterPro"/>
</dbReference>
<keyword evidence="10 14" id="KW-0472">Membrane</keyword>
<keyword evidence="6" id="KW-0997">Cell inner membrane</keyword>